<dbReference type="Proteomes" id="UP001297422">
    <property type="component" value="Unassembled WGS sequence"/>
</dbReference>
<reference evidence="1" key="1">
    <citation type="submission" date="2021-10" db="EMBL/GenBank/DDBJ databases">
        <title>Collection of gut derived symbiotic bacterial strains cultured from healthy donors.</title>
        <authorList>
            <person name="Lin H."/>
            <person name="Littmann E."/>
            <person name="Claire K."/>
            <person name="Pamer E."/>
        </authorList>
    </citation>
    <scope>NUCLEOTIDE SEQUENCE</scope>
    <source>
        <strain evidence="1">MSK.23.4</strain>
    </source>
</reference>
<gene>
    <name evidence="1" type="ORF">LIQ10_08385</name>
</gene>
<dbReference type="EMBL" id="JAJBNC010000011">
    <property type="protein sequence ID" value="MCB5493758.1"/>
    <property type="molecule type" value="Genomic_DNA"/>
</dbReference>
<dbReference type="AlphaFoldDB" id="A0AAJ1ERI9"/>
<comment type="caution">
    <text evidence="1">The sequence shown here is derived from an EMBL/GenBank/DDBJ whole genome shotgun (WGS) entry which is preliminary data.</text>
</comment>
<organism evidence="1 2">
    <name type="scientific">Mediterraneibacter gnavus</name>
    <name type="common">Ruminococcus gnavus</name>
    <dbReference type="NCBI Taxonomy" id="33038"/>
    <lineage>
        <taxon>Bacteria</taxon>
        <taxon>Bacillati</taxon>
        <taxon>Bacillota</taxon>
        <taxon>Clostridia</taxon>
        <taxon>Lachnospirales</taxon>
        <taxon>Lachnospiraceae</taxon>
        <taxon>Mediterraneibacter</taxon>
    </lineage>
</organism>
<evidence type="ECO:0000313" key="1">
    <source>
        <dbReference type="EMBL" id="MCB5493758.1"/>
    </source>
</evidence>
<dbReference type="RefSeq" id="WP_173879574.1">
    <property type="nucleotide sequence ID" value="NZ_JAAIMT010000027.1"/>
</dbReference>
<dbReference type="Gene3D" id="2.40.420.20">
    <property type="match status" value="1"/>
</dbReference>
<name>A0AAJ1ERI9_MEDGN</name>
<protein>
    <submittedName>
        <fullName evidence="1">Efflux RND transporter periplasmic adaptor subunit</fullName>
    </submittedName>
</protein>
<evidence type="ECO:0000313" key="2">
    <source>
        <dbReference type="Proteomes" id="UP001297422"/>
    </source>
</evidence>
<accession>A0AAJ1ERI9</accession>
<proteinExistence type="predicted"/>
<sequence length="253" mass="27534">MDENFESNEKNQEDTVKTIKVERGSLTPTLSMKCSVGKSLPFIIVAPQRGVFTPSVQSNAKVTAGTVIGKVDEMEVIAPVDSTIISVEKEGEYPKNYPLFELQYSGFSLDVEAEKFMKSLPQDFSLEAKYQIEDGIGPTNASAVVLSSNRENLENSTMIHLQCLIDMDTEVRDGELATVVITAKTKKDVLLLPVSVVAGREEQGSVTLISEGEKKETQVELGASDGAYVEIISGLKEGDEICAIPPNLDLRDN</sequence>